<organism evidence="1 2">
    <name type="scientific">Lysinibacillus alkalisoli</name>
    <dbReference type="NCBI Taxonomy" id="1911548"/>
    <lineage>
        <taxon>Bacteria</taxon>
        <taxon>Bacillati</taxon>
        <taxon>Bacillota</taxon>
        <taxon>Bacilli</taxon>
        <taxon>Bacillales</taxon>
        <taxon>Bacillaceae</taxon>
        <taxon>Lysinibacillus</taxon>
    </lineage>
</organism>
<keyword evidence="1" id="KW-0808">Transferase</keyword>
<dbReference type="GO" id="GO:0008168">
    <property type="term" value="F:methyltransferase activity"/>
    <property type="evidence" value="ECO:0007669"/>
    <property type="project" value="UniProtKB-KW"/>
</dbReference>
<keyword evidence="1" id="KW-0489">Methyltransferase</keyword>
<keyword evidence="2" id="KW-1185">Reference proteome</keyword>
<evidence type="ECO:0000313" key="1">
    <source>
        <dbReference type="EMBL" id="GGG30322.1"/>
    </source>
</evidence>
<dbReference type="Gene3D" id="3.40.50.150">
    <property type="entry name" value="Vaccinia Virus protein VP39"/>
    <property type="match status" value="1"/>
</dbReference>
<evidence type="ECO:0000313" key="2">
    <source>
        <dbReference type="Proteomes" id="UP000616608"/>
    </source>
</evidence>
<proteinExistence type="predicted"/>
<dbReference type="SUPFAM" id="SSF53335">
    <property type="entry name" value="S-adenosyl-L-methionine-dependent methyltransferases"/>
    <property type="match status" value="1"/>
</dbReference>
<dbReference type="InterPro" id="IPR010719">
    <property type="entry name" value="MnmM_MeTrfase"/>
</dbReference>
<dbReference type="AlphaFoldDB" id="A0A917G947"/>
<dbReference type="EMBL" id="BMJT01000009">
    <property type="protein sequence ID" value="GGG30322.1"/>
    <property type="molecule type" value="Genomic_DNA"/>
</dbReference>
<name>A0A917G947_9BACI</name>
<sequence length="188" mass="20704">MKLERVLQYAKTLLTQTIEEGATVIDATAGNGHDTLFLAKLVGNTGHVYAFDIQQQALDHTKERLGSYASRVTLINDGHEMVTNYVAQPIDAAIFNLGYLPGGDHSIVTIATTTIEAIDRMLDLLIVGGIIILVIYHGHAGGATERDAIIQHVSQYDQKYVHVLQYQFLNQKNTPPFIIALEKVKAFS</sequence>
<dbReference type="PANTHER" id="PTHR35276:SF1">
    <property type="entry name" value="TRNA (MNM(5)S(2)U34)-METHYLTRANSFERASE, CHLOROPLASTIC"/>
    <property type="match status" value="1"/>
</dbReference>
<protein>
    <submittedName>
        <fullName evidence="1">rRNA methyltransferase</fullName>
    </submittedName>
</protein>
<dbReference type="PANTHER" id="PTHR35276">
    <property type="entry name" value="S-ADENOSYL-L-METHIONINE-DEPENDENT METHYLTRANSFERASES SUPERFAMILY PROTEIN"/>
    <property type="match status" value="1"/>
</dbReference>
<dbReference type="Pfam" id="PF06962">
    <property type="entry name" value="rRNA_methylase"/>
    <property type="match status" value="1"/>
</dbReference>
<dbReference type="InterPro" id="IPR029063">
    <property type="entry name" value="SAM-dependent_MTases_sf"/>
</dbReference>
<accession>A0A917G947</accession>
<dbReference type="GO" id="GO:0032259">
    <property type="term" value="P:methylation"/>
    <property type="evidence" value="ECO:0007669"/>
    <property type="project" value="UniProtKB-KW"/>
</dbReference>
<reference evidence="1" key="2">
    <citation type="submission" date="2020-09" db="EMBL/GenBank/DDBJ databases">
        <authorList>
            <person name="Sun Q."/>
            <person name="Zhou Y."/>
        </authorList>
    </citation>
    <scope>NUCLEOTIDE SEQUENCE</scope>
    <source>
        <strain evidence="1">CGMCC 1.15760</strain>
    </source>
</reference>
<gene>
    <name evidence="1" type="ORF">GCM10007425_26170</name>
</gene>
<reference evidence="1" key="1">
    <citation type="journal article" date="2014" name="Int. J. Syst. Evol. Microbiol.">
        <title>Complete genome sequence of Corynebacterium casei LMG S-19264T (=DSM 44701T), isolated from a smear-ripened cheese.</title>
        <authorList>
            <consortium name="US DOE Joint Genome Institute (JGI-PGF)"/>
            <person name="Walter F."/>
            <person name="Albersmeier A."/>
            <person name="Kalinowski J."/>
            <person name="Ruckert C."/>
        </authorList>
    </citation>
    <scope>NUCLEOTIDE SEQUENCE</scope>
    <source>
        <strain evidence="1">CGMCC 1.15760</strain>
    </source>
</reference>
<dbReference type="RefSeq" id="WP_188615516.1">
    <property type="nucleotide sequence ID" value="NZ_BMJT01000009.1"/>
</dbReference>
<comment type="caution">
    <text evidence="1">The sequence shown here is derived from an EMBL/GenBank/DDBJ whole genome shotgun (WGS) entry which is preliminary data.</text>
</comment>
<dbReference type="Proteomes" id="UP000616608">
    <property type="component" value="Unassembled WGS sequence"/>
</dbReference>